<dbReference type="InterPro" id="IPR036259">
    <property type="entry name" value="MFS_trans_sf"/>
</dbReference>
<feature type="transmembrane region" description="Helical" evidence="1">
    <location>
        <begin position="204"/>
        <end position="227"/>
    </location>
</feature>
<feature type="transmembrane region" description="Helical" evidence="1">
    <location>
        <begin position="239"/>
        <end position="258"/>
    </location>
</feature>
<dbReference type="KEGG" id="nwl:NWFMUON74_43500"/>
<protein>
    <recommendedName>
        <fullName evidence="4">MFS transporter</fullName>
    </recommendedName>
</protein>
<dbReference type="AlphaFoldDB" id="A0A7G1KN21"/>
<dbReference type="PANTHER" id="PTHR23542">
    <property type="match status" value="1"/>
</dbReference>
<feature type="transmembrane region" description="Helical" evidence="1">
    <location>
        <begin position="288"/>
        <end position="307"/>
    </location>
</feature>
<evidence type="ECO:0000313" key="3">
    <source>
        <dbReference type="Proteomes" id="UP000516173"/>
    </source>
</evidence>
<keyword evidence="1" id="KW-0472">Membrane</keyword>
<feature type="transmembrane region" description="Helical" evidence="1">
    <location>
        <begin position="130"/>
        <end position="153"/>
    </location>
</feature>
<organism evidence="2 3">
    <name type="scientific">Nocardia wallacei</name>
    <dbReference type="NCBI Taxonomy" id="480035"/>
    <lineage>
        <taxon>Bacteria</taxon>
        <taxon>Bacillati</taxon>
        <taxon>Actinomycetota</taxon>
        <taxon>Actinomycetes</taxon>
        <taxon>Mycobacteriales</taxon>
        <taxon>Nocardiaceae</taxon>
        <taxon>Nocardia</taxon>
    </lineage>
</organism>
<dbReference type="Gene3D" id="1.20.1250.20">
    <property type="entry name" value="MFS general substrate transporter like domains"/>
    <property type="match status" value="1"/>
</dbReference>
<dbReference type="Proteomes" id="UP000516173">
    <property type="component" value="Chromosome"/>
</dbReference>
<feature type="transmembrane region" description="Helical" evidence="1">
    <location>
        <begin position="319"/>
        <end position="345"/>
    </location>
</feature>
<sequence length="382" mass="38406">MLERRPVRVLLVIGVLGRIPSSAALVTLTLHVVTGVGAGYATAGLVAAAATAGSALGAPLTGRLIDRRGVRTAVALTTATEAVFWLSAPWLPVPVLVMAVFVGGAAGLPITTIVRMSLSAATPVTQRRPVFALDAVSTDLAYVLGPVVGVALVLHSSLLALWTLGAGWILTGVGLWLLNPSTAPSIRDSEDGRPRRGTWFDHRLAAVLAATATAAMTAVATELWLIASLESGGRSAAVPAMYGVWAVASAAGGFLYGVLPRLPGFFVLSLCLGATTLPLALADAWWSYIALLVPAGFCCAVPVVAGVERISVTSPAAVVGTALGLHSSALTVGMAAGTPLAGLLIDATSPSTAIACVAAANIVITAGAAAVAHGPTATTSHR</sequence>
<evidence type="ECO:0000313" key="2">
    <source>
        <dbReference type="EMBL" id="BCK56578.1"/>
    </source>
</evidence>
<keyword evidence="3" id="KW-1185">Reference proteome</keyword>
<reference evidence="2 3" key="1">
    <citation type="submission" date="2020-08" db="EMBL/GenBank/DDBJ databases">
        <title>Genome Sequencing of Nocardia wallacei strain FMUON74 and assembly.</title>
        <authorList>
            <person name="Toyokawa M."/>
            <person name="Uesaka K."/>
        </authorList>
    </citation>
    <scope>NUCLEOTIDE SEQUENCE [LARGE SCALE GENOMIC DNA]</scope>
    <source>
        <strain evidence="2 3">FMUON74</strain>
    </source>
</reference>
<dbReference type="PANTHER" id="PTHR23542:SF1">
    <property type="entry name" value="MAJOR FACILITATOR SUPERFAMILY (MFS) PROFILE DOMAIN-CONTAINING PROTEIN"/>
    <property type="match status" value="1"/>
</dbReference>
<dbReference type="EMBL" id="AP023396">
    <property type="protein sequence ID" value="BCK56578.1"/>
    <property type="molecule type" value="Genomic_DNA"/>
</dbReference>
<evidence type="ECO:0000256" key="1">
    <source>
        <dbReference type="SAM" id="Phobius"/>
    </source>
</evidence>
<feature type="transmembrane region" description="Helical" evidence="1">
    <location>
        <begin position="265"/>
        <end position="282"/>
    </location>
</feature>
<keyword evidence="1" id="KW-0812">Transmembrane</keyword>
<feature type="transmembrane region" description="Helical" evidence="1">
    <location>
        <begin position="72"/>
        <end position="91"/>
    </location>
</feature>
<keyword evidence="1" id="KW-1133">Transmembrane helix</keyword>
<evidence type="ECO:0008006" key="4">
    <source>
        <dbReference type="Google" id="ProtNLM"/>
    </source>
</evidence>
<dbReference type="GO" id="GO:0022857">
    <property type="term" value="F:transmembrane transporter activity"/>
    <property type="evidence" value="ECO:0007669"/>
    <property type="project" value="InterPro"/>
</dbReference>
<feature type="transmembrane region" description="Helical" evidence="1">
    <location>
        <begin position="97"/>
        <end position="118"/>
    </location>
</feature>
<gene>
    <name evidence="2" type="ORF">NWFMUON74_43500</name>
</gene>
<feature type="transmembrane region" description="Helical" evidence="1">
    <location>
        <begin position="40"/>
        <end position="60"/>
    </location>
</feature>
<dbReference type="SUPFAM" id="SSF103473">
    <property type="entry name" value="MFS general substrate transporter"/>
    <property type="match status" value="1"/>
</dbReference>
<feature type="transmembrane region" description="Helical" evidence="1">
    <location>
        <begin position="159"/>
        <end position="178"/>
    </location>
</feature>
<accession>A0A7G1KN21</accession>
<proteinExistence type="predicted"/>
<dbReference type="Pfam" id="PF07690">
    <property type="entry name" value="MFS_1"/>
    <property type="match status" value="1"/>
</dbReference>
<feature type="transmembrane region" description="Helical" evidence="1">
    <location>
        <begin position="351"/>
        <end position="372"/>
    </location>
</feature>
<name>A0A7G1KN21_9NOCA</name>
<dbReference type="InterPro" id="IPR011701">
    <property type="entry name" value="MFS"/>
</dbReference>